<dbReference type="GO" id="GO:0008194">
    <property type="term" value="F:UDP-glycosyltransferase activity"/>
    <property type="evidence" value="ECO:0007669"/>
    <property type="project" value="InterPro"/>
</dbReference>
<dbReference type="CDD" id="cd03784">
    <property type="entry name" value="GT1_Gtf-like"/>
    <property type="match status" value="1"/>
</dbReference>
<sequence>MTLLIVSPDYASHLLPLATLGTAWRAAGERVVVATGDATRSIVDGFGFEHVPLRLGRGSNPGTIRAEEQAPDEGDSLRGFFDATRRGMVPTLEYQAGERLTDLLWDPAGVAARLREILDEVRPDAIVVDHLAFTARVALRALGVPYGDVVLGHPSALTVPGEVYGFPPVWPDAFEPPAEDLARLRALCERVRDSFTAEWNAALTALDPAAPLSLDAFAESGDVLLLNYPGELHDAARTAQLPPHAFLGSAVRGEPRDAEVEEWLAASDDPVVYVSFGSFLSVRDDVLARVVAALAGVSVDGRPVRVALASGATDPSALGDVPAGWLVRGFLPQVTLLGRAALAVTHGGNNSVTESMSAGVPLVVLPFSTDQFAGAAALEDAGVAEVLDPNAAGVPELADAARRMLALDGAARERLDELSAALTGTTGPERAYAALAHAAS</sequence>
<dbReference type="PANTHER" id="PTHR48050:SF13">
    <property type="entry name" value="STEROL 3-BETA-GLUCOSYLTRANSFERASE UGT80A2"/>
    <property type="match status" value="1"/>
</dbReference>
<evidence type="ECO:0000313" key="3">
    <source>
        <dbReference type="EMBL" id="AZZ53158.1"/>
    </source>
</evidence>
<keyword evidence="1 2" id="KW-0808">Transferase</keyword>
<dbReference type="PANTHER" id="PTHR48050">
    <property type="entry name" value="STEROL 3-BETA-GLUCOSYLTRANSFERASE"/>
    <property type="match status" value="1"/>
</dbReference>
<dbReference type="InterPro" id="IPR002213">
    <property type="entry name" value="UDP_glucos_trans"/>
</dbReference>
<protein>
    <submittedName>
        <fullName evidence="3">Glycosyltransferase</fullName>
    </submittedName>
</protein>
<dbReference type="KEGG" id="rfs:C1I64_14705"/>
<gene>
    <name evidence="3" type="ORF">C1I64_14705</name>
</gene>
<dbReference type="GO" id="GO:0017000">
    <property type="term" value="P:antibiotic biosynthetic process"/>
    <property type="evidence" value="ECO:0007669"/>
    <property type="project" value="UniProtKB-ARBA"/>
</dbReference>
<evidence type="ECO:0000313" key="4">
    <source>
        <dbReference type="Proteomes" id="UP000285317"/>
    </source>
</evidence>
<dbReference type="Gene3D" id="3.40.50.2000">
    <property type="entry name" value="Glycogen Phosphorylase B"/>
    <property type="match status" value="2"/>
</dbReference>
<proteinExistence type="inferred from homology"/>
<organism evidence="3 4">
    <name type="scientific">Rathayibacter festucae DSM 15932</name>
    <dbReference type="NCBI Taxonomy" id="1328866"/>
    <lineage>
        <taxon>Bacteria</taxon>
        <taxon>Bacillati</taxon>
        <taxon>Actinomycetota</taxon>
        <taxon>Actinomycetes</taxon>
        <taxon>Micrococcales</taxon>
        <taxon>Microbacteriaceae</taxon>
        <taxon>Rathayibacter</taxon>
    </lineage>
</organism>
<dbReference type="Pfam" id="PF00201">
    <property type="entry name" value="UDPGT"/>
    <property type="match status" value="1"/>
</dbReference>
<name>A0A3T0T3F9_9MICO</name>
<dbReference type="EMBL" id="CP028137">
    <property type="protein sequence ID" value="AZZ53158.1"/>
    <property type="molecule type" value="Genomic_DNA"/>
</dbReference>
<evidence type="ECO:0000256" key="2">
    <source>
        <dbReference type="RuleBase" id="RU003718"/>
    </source>
</evidence>
<dbReference type="InterPro" id="IPR035595">
    <property type="entry name" value="UDP_glycos_trans_CS"/>
</dbReference>
<dbReference type="AlphaFoldDB" id="A0A3T0T3F9"/>
<comment type="similarity">
    <text evidence="2">Belongs to the UDP-glycosyltransferase family.</text>
</comment>
<dbReference type="InterPro" id="IPR050426">
    <property type="entry name" value="Glycosyltransferase_28"/>
</dbReference>
<dbReference type="RefSeq" id="WP_127887710.1">
    <property type="nucleotide sequence ID" value="NZ_CP028137.1"/>
</dbReference>
<dbReference type="SUPFAM" id="SSF53756">
    <property type="entry name" value="UDP-Glycosyltransferase/glycogen phosphorylase"/>
    <property type="match status" value="1"/>
</dbReference>
<dbReference type="Proteomes" id="UP000285317">
    <property type="component" value="Chromosome"/>
</dbReference>
<accession>A0A3T0T3F9</accession>
<dbReference type="PROSITE" id="PS00375">
    <property type="entry name" value="UDPGT"/>
    <property type="match status" value="1"/>
</dbReference>
<evidence type="ECO:0000256" key="1">
    <source>
        <dbReference type="ARBA" id="ARBA00022679"/>
    </source>
</evidence>
<keyword evidence="2" id="KW-0328">Glycosyltransferase</keyword>
<reference evidence="3 4" key="1">
    <citation type="submission" date="2018-03" db="EMBL/GenBank/DDBJ databases">
        <title>Bacteriophage NCPPB3778 and a type I-E CRISPR drive the evolution of the US Biological Select Agent, Rathayibacter toxicus.</title>
        <authorList>
            <person name="Davis E.W.II."/>
            <person name="Tabima J.F."/>
            <person name="Weisberg A.J."/>
            <person name="Dantas Lopes L."/>
            <person name="Wiseman M.S."/>
            <person name="Wiseman M.S."/>
            <person name="Pupko T."/>
            <person name="Belcher M.S."/>
            <person name="Sechler A.J."/>
            <person name="Tancos M.A."/>
            <person name="Schroeder B.K."/>
            <person name="Murray T.D."/>
            <person name="Luster D.G."/>
            <person name="Schneider W.L."/>
            <person name="Rogers E."/>
            <person name="Andreote F.D."/>
            <person name="Grunwald N.J."/>
            <person name="Putnam M.L."/>
            <person name="Chang J.H."/>
        </authorList>
    </citation>
    <scope>NUCLEOTIDE SEQUENCE [LARGE SCALE GENOMIC DNA]</scope>
    <source>
        <strain evidence="3 4">DSM 15932</strain>
    </source>
</reference>